<evidence type="ECO:0000256" key="3">
    <source>
        <dbReference type="ARBA" id="ARBA00022806"/>
    </source>
</evidence>
<dbReference type="Proteomes" id="UP001596072">
    <property type="component" value="Unassembled WGS sequence"/>
</dbReference>
<dbReference type="SUPFAM" id="SSF52540">
    <property type="entry name" value="P-loop containing nucleoside triphosphate hydrolases"/>
    <property type="match status" value="1"/>
</dbReference>
<dbReference type="PANTHER" id="PTHR12131">
    <property type="entry name" value="ATP-DEPENDENT RNA AND DNA HELICASE"/>
    <property type="match status" value="1"/>
</dbReference>
<keyword evidence="9" id="KW-1185">Reference proteome</keyword>
<accession>A0ABW0ZHE8</accession>
<dbReference type="InterPro" id="IPR027417">
    <property type="entry name" value="P-loop_NTPase"/>
</dbReference>
<dbReference type="GO" id="GO:0004386">
    <property type="term" value="F:helicase activity"/>
    <property type="evidence" value="ECO:0007669"/>
    <property type="project" value="UniProtKB-KW"/>
</dbReference>
<dbReference type="Pfam" id="PF26090">
    <property type="entry name" value="SH3_HelY"/>
    <property type="match status" value="1"/>
</dbReference>
<evidence type="ECO:0000256" key="1">
    <source>
        <dbReference type="ARBA" id="ARBA00022741"/>
    </source>
</evidence>
<evidence type="ECO:0000259" key="6">
    <source>
        <dbReference type="PROSITE" id="PS51192"/>
    </source>
</evidence>
<dbReference type="SMART" id="SM00487">
    <property type="entry name" value="DEXDc"/>
    <property type="match status" value="1"/>
</dbReference>
<comment type="caution">
    <text evidence="8">The sequence shown here is derived from an EMBL/GenBank/DDBJ whole genome shotgun (WGS) entry which is preliminary data.</text>
</comment>
<keyword evidence="1" id="KW-0547">Nucleotide-binding</keyword>
<dbReference type="InterPro" id="IPR012961">
    <property type="entry name" value="Ski2/MTR4_C"/>
</dbReference>
<evidence type="ECO:0000256" key="2">
    <source>
        <dbReference type="ARBA" id="ARBA00022801"/>
    </source>
</evidence>
<dbReference type="InterPro" id="IPR050699">
    <property type="entry name" value="RNA-DNA_Helicase"/>
</dbReference>
<dbReference type="EMBL" id="JBHSNS010000006">
    <property type="protein sequence ID" value="MFC5729942.1"/>
    <property type="molecule type" value="Genomic_DNA"/>
</dbReference>
<keyword evidence="3 8" id="KW-0347">Helicase</keyword>
<dbReference type="SMART" id="SM00490">
    <property type="entry name" value="HELICc"/>
    <property type="match status" value="1"/>
</dbReference>
<dbReference type="PANTHER" id="PTHR12131:SF1">
    <property type="entry name" value="ATP-DEPENDENT RNA HELICASE SUPV3L1, MITOCHONDRIAL-RELATED"/>
    <property type="match status" value="1"/>
</dbReference>
<evidence type="ECO:0000313" key="9">
    <source>
        <dbReference type="Proteomes" id="UP001596072"/>
    </source>
</evidence>
<dbReference type="Pfam" id="PF00270">
    <property type="entry name" value="DEAD"/>
    <property type="match status" value="1"/>
</dbReference>
<dbReference type="PROSITE" id="PS51194">
    <property type="entry name" value="HELICASE_CTER"/>
    <property type="match status" value="1"/>
</dbReference>
<dbReference type="Pfam" id="PF00271">
    <property type="entry name" value="Helicase_C"/>
    <property type="match status" value="1"/>
</dbReference>
<dbReference type="CDD" id="cd18795">
    <property type="entry name" value="SF2_C_Ski2"/>
    <property type="match status" value="1"/>
</dbReference>
<reference evidence="9" key="1">
    <citation type="journal article" date="2019" name="Int. J. Syst. Evol. Microbiol.">
        <title>The Global Catalogue of Microorganisms (GCM) 10K type strain sequencing project: providing services to taxonomists for standard genome sequencing and annotation.</title>
        <authorList>
            <consortium name="The Broad Institute Genomics Platform"/>
            <consortium name="The Broad Institute Genome Sequencing Center for Infectious Disease"/>
            <person name="Wu L."/>
            <person name="Ma J."/>
        </authorList>
    </citation>
    <scope>NUCLEOTIDE SEQUENCE [LARGE SCALE GENOMIC DNA]</scope>
    <source>
        <strain evidence="9">YIM 94188</strain>
    </source>
</reference>
<sequence>MTTGAGEPTPAERYAAYQRDKGHPVFRDFASGFPFDLDEFQVEGCRAVEEGHGVLVAAPTGAGKTVVGEFAVHLALETDRKCFYTTPIKALSNQKYHDLVERYGADRVGLLTGDTSINGEAPIVVMTTEVLRNMLYARSRTLVGLGFAVMDEVHYLADRARGAVWEEVIIHLPESVSVISLSATVSNAEEFGEWLETVRGSIRTIVAERRPVPLFQHVMVGRRLLDLFASSDVDAAAGFVREGAPVNDELMRLARDDWASSRLKDRRTPRGSRQGGPGSRNVGSGRRIWIPGRLDVIDRLERDNLLPALFFIFSRAGCDAAVRQCLDANVRLTTPEERDEAIAIVERALGGLPPDDLHVLGYHEFLDATSRGVAAHHAGMLPAFKECVEELYLRGLVKVVFATETLALGINMPARTVVLEKLSKWNGETHADITPGEYTQLTGRAGRRGLDIEGHAVVLWQPGMNPRELAGLASTRTYPLRSSFRPSYNMAVNLVHSYGRHTARELLEQSFAQFQADRAVVGLARQLRKAEDALQGYAEAAQCHLGDFMEYAAMRRQVTDLEKAASKVRRHDRRGEAEASLERLRPGDVIVVPVGKFAGPAVVVDPGLSDQGHRPLVITAERQGRRLAMMDFPVPVEPVARIRLPKRVDARNPHQRKDIAQAVREAVRTLPLSVTKPRAERGTMDADTARQVADLRTRIREHPCHGCADREDHARWADRHAKLDKDAKTLEQRIERRTNTVARTFDRVCEVLEALEYLDGDRVTDRGRGLMRIYSDLDLVAAESLRTGLWDDLTPQQLGAVLSALVYEARRPEEGPANLPGGAISTTIDAMIRLWSELEALERAHRLDFLRKPDPGFAWTAFRWAGGEDLDEVLLRNDQTAGDFVRQMKQLIDFAGQIADAASGTPVRDTARALVRLLRRGIVASD</sequence>
<evidence type="ECO:0000256" key="5">
    <source>
        <dbReference type="SAM" id="MobiDB-lite"/>
    </source>
</evidence>
<dbReference type="Pfam" id="PF08148">
    <property type="entry name" value="DSHCT"/>
    <property type="match status" value="1"/>
</dbReference>
<dbReference type="InterPro" id="IPR001650">
    <property type="entry name" value="Helicase_C-like"/>
</dbReference>
<dbReference type="InterPro" id="IPR014001">
    <property type="entry name" value="Helicase_ATP-bd"/>
</dbReference>
<dbReference type="Gene3D" id="1.10.3380.30">
    <property type="match status" value="1"/>
</dbReference>
<name>A0ABW0ZHE8_9ACTN</name>
<dbReference type="RefSeq" id="WP_136430975.1">
    <property type="nucleotide sequence ID" value="NZ_JBHSNS010000006.1"/>
</dbReference>
<gene>
    <name evidence="8" type="ORF">ACFPQB_13525</name>
</gene>
<dbReference type="InterPro" id="IPR011545">
    <property type="entry name" value="DEAD/DEAH_box_helicase_dom"/>
</dbReference>
<dbReference type="PROSITE" id="PS51192">
    <property type="entry name" value="HELICASE_ATP_BIND_1"/>
    <property type="match status" value="1"/>
</dbReference>
<dbReference type="InterPro" id="IPR058621">
    <property type="entry name" value="SH3_HelY"/>
</dbReference>
<evidence type="ECO:0000256" key="4">
    <source>
        <dbReference type="ARBA" id="ARBA00022840"/>
    </source>
</evidence>
<dbReference type="Gene3D" id="3.40.50.300">
    <property type="entry name" value="P-loop containing nucleotide triphosphate hydrolases"/>
    <property type="match status" value="2"/>
</dbReference>
<feature type="domain" description="Helicase C-terminal" evidence="7">
    <location>
        <begin position="295"/>
        <end position="496"/>
    </location>
</feature>
<protein>
    <submittedName>
        <fullName evidence="8">DEAD/DEAH box helicase</fullName>
    </submittedName>
</protein>
<dbReference type="SMART" id="SM01142">
    <property type="entry name" value="DSHCT"/>
    <property type="match status" value="1"/>
</dbReference>
<keyword evidence="2" id="KW-0378">Hydrolase</keyword>
<feature type="domain" description="Helicase ATP-binding" evidence="6">
    <location>
        <begin position="45"/>
        <end position="203"/>
    </location>
</feature>
<keyword evidence="4" id="KW-0067">ATP-binding</keyword>
<evidence type="ECO:0000313" key="8">
    <source>
        <dbReference type="EMBL" id="MFC5729942.1"/>
    </source>
</evidence>
<organism evidence="8 9">
    <name type="scientific">Nocardioides vastitatis</name>
    <dbReference type="NCBI Taxonomy" id="2568655"/>
    <lineage>
        <taxon>Bacteria</taxon>
        <taxon>Bacillati</taxon>
        <taxon>Actinomycetota</taxon>
        <taxon>Actinomycetes</taxon>
        <taxon>Propionibacteriales</taxon>
        <taxon>Nocardioidaceae</taxon>
        <taxon>Nocardioides</taxon>
    </lineage>
</organism>
<feature type="region of interest" description="Disordered" evidence="5">
    <location>
        <begin position="261"/>
        <end position="284"/>
    </location>
</feature>
<proteinExistence type="predicted"/>
<evidence type="ECO:0000259" key="7">
    <source>
        <dbReference type="PROSITE" id="PS51194"/>
    </source>
</evidence>